<feature type="domain" description="Copper amine oxidase-like N-terminal" evidence="2">
    <location>
        <begin position="58"/>
        <end position="158"/>
    </location>
</feature>
<dbReference type="HOGENOM" id="CLU_857045_0_0_9"/>
<dbReference type="STRING" id="649747.HMPREF0083_04437"/>
<dbReference type="InterPro" id="IPR036582">
    <property type="entry name" value="Mao_N_sf"/>
</dbReference>
<feature type="signal peptide" evidence="1">
    <location>
        <begin position="1"/>
        <end position="27"/>
    </location>
</feature>
<evidence type="ECO:0000259" key="2">
    <source>
        <dbReference type="Pfam" id="PF07833"/>
    </source>
</evidence>
<sequence>MEDDVMKKMIGMCVTSCLLLGSMGAVAAQADKPEAHPIPVPIASTPQDSFNKMNYILVVNGKPLQDRSVYSSENELMIPLRSLTEALDYKVTWNQEKKTVELQQAAQWFSLTIGEDRYNVARMLVQLGKAPELKDGRTYVPLSFAEKVLKMRTKVDETGVITISASKDAVQNMLQTDGVITEVKDLESSNKLLYVMGKAITPNGHSSIALNIDDKTEIIDGVTSKPLTAKDIKNNMKVQAFYSPKLTKSLPPQGHAERIVVFQQLGKVTGTVTEIREDKDNTLVHVDGDSDNKIENDVVLGFNEETTVLSVDGKTITKEQVKKGDKVTAYYGPIMTMSLPPISNANTVILETK</sequence>
<dbReference type="Pfam" id="PF07833">
    <property type="entry name" value="Cu_amine_oxidN1"/>
    <property type="match status" value="1"/>
</dbReference>
<evidence type="ECO:0000313" key="4">
    <source>
        <dbReference type="Proteomes" id="UP000016511"/>
    </source>
</evidence>
<proteinExistence type="predicted"/>
<dbReference type="InterPro" id="IPR012854">
    <property type="entry name" value="Cu_amine_oxidase-like_N"/>
</dbReference>
<evidence type="ECO:0000256" key="1">
    <source>
        <dbReference type="SAM" id="SignalP"/>
    </source>
</evidence>
<accession>U1WYY3</accession>
<comment type="caution">
    <text evidence="3">The sequence shown here is derived from an EMBL/GenBank/DDBJ whole genome shotgun (WGS) entry which is preliminary data.</text>
</comment>
<dbReference type="PATRIC" id="fig|649747.3.peg.4011"/>
<gene>
    <name evidence="3" type="ORF">HMPREF0083_04437</name>
</gene>
<name>U1WYY3_ANEAE</name>
<keyword evidence="1" id="KW-0732">Signal</keyword>
<feature type="chain" id="PRO_5039618234" evidence="1">
    <location>
        <begin position="28"/>
        <end position="353"/>
    </location>
</feature>
<dbReference type="AlphaFoldDB" id="U1WYY3"/>
<protein>
    <submittedName>
        <fullName evidence="3">Copper amine oxidase domain protein</fullName>
    </submittedName>
</protein>
<dbReference type="eggNOG" id="COG5009">
    <property type="taxonomic scope" value="Bacteria"/>
</dbReference>
<dbReference type="EMBL" id="AWSJ01000271">
    <property type="protein sequence ID" value="ERI07493.1"/>
    <property type="molecule type" value="Genomic_DNA"/>
</dbReference>
<organism evidence="3 4">
    <name type="scientific">Aneurinibacillus aneurinilyticus ATCC 12856</name>
    <dbReference type="NCBI Taxonomy" id="649747"/>
    <lineage>
        <taxon>Bacteria</taxon>
        <taxon>Bacillati</taxon>
        <taxon>Bacillota</taxon>
        <taxon>Bacilli</taxon>
        <taxon>Bacillales</taxon>
        <taxon>Paenibacillaceae</taxon>
        <taxon>Aneurinibacillus group</taxon>
        <taxon>Aneurinibacillus</taxon>
    </lineage>
</organism>
<dbReference type="SUPFAM" id="SSF55383">
    <property type="entry name" value="Copper amine oxidase, domain N"/>
    <property type="match status" value="1"/>
</dbReference>
<dbReference type="Proteomes" id="UP000016511">
    <property type="component" value="Unassembled WGS sequence"/>
</dbReference>
<keyword evidence="4" id="KW-1185">Reference proteome</keyword>
<dbReference type="Gene3D" id="3.30.457.10">
    <property type="entry name" value="Copper amine oxidase-like, N-terminal domain"/>
    <property type="match status" value="1"/>
</dbReference>
<reference evidence="3 4" key="1">
    <citation type="submission" date="2013-08" db="EMBL/GenBank/DDBJ databases">
        <authorList>
            <person name="Weinstock G."/>
            <person name="Sodergren E."/>
            <person name="Wylie T."/>
            <person name="Fulton L."/>
            <person name="Fulton R."/>
            <person name="Fronick C."/>
            <person name="O'Laughlin M."/>
            <person name="Godfrey J."/>
            <person name="Miner T."/>
            <person name="Herter B."/>
            <person name="Appelbaum E."/>
            <person name="Cordes M."/>
            <person name="Lek S."/>
            <person name="Wollam A."/>
            <person name="Pepin K.H."/>
            <person name="Palsikar V.B."/>
            <person name="Mitreva M."/>
            <person name="Wilson R.K."/>
        </authorList>
    </citation>
    <scope>NUCLEOTIDE SEQUENCE [LARGE SCALE GENOMIC DNA]</scope>
    <source>
        <strain evidence="3 4">ATCC 12856</strain>
    </source>
</reference>
<evidence type="ECO:0000313" key="3">
    <source>
        <dbReference type="EMBL" id="ERI07493.1"/>
    </source>
</evidence>